<reference evidence="2" key="2">
    <citation type="submission" date="2015-06" db="UniProtKB">
        <authorList>
            <consortium name="EnsemblProtists"/>
        </authorList>
    </citation>
    <scope>IDENTIFICATION</scope>
    <source>
        <strain evidence="2">Emoy2</strain>
    </source>
</reference>
<proteinExistence type="predicted"/>
<protein>
    <submittedName>
        <fullName evidence="2">Uncharacterized protein</fullName>
    </submittedName>
</protein>
<dbReference type="EMBL" id="JH598056">
    <property type="status" value="NOT_ANNOTATED_CDS"/>
    <property type="molecule type" value="Genomic_DNA"/>
</dbReference>
<dbReference type="VEuPathDB" id="FungiDB:HpaG811886"/>
<feature type="compositionally biased region" description="Acidic residues" evidence="1">
    <location>
        <begin position="80"/>
        <end position="90"/>
    </location>
</feature>
<organism evidence="2 3">
    <name type="scientific">Hyaloperonospora arabidopsidis (strain Emoy2)</name>
    <name type="common">Downy mildew agent</name>
    <name type="synonym">Peronospora arabidopsidis</name>
    <dbReference type="NCBI Taxonomy" id="559515"/>
    <lineage>
        <taxon>Eukaryota</taxon>
        <taxon>Sar</taxon>
        <taxon>Stramenopiles</taxon>
        <taxon>Oomycota</taxon>
        <taxon>Peronosporomycetes</taxon>
        <taxon>Peronosporales</taxon>
        <taxon>Peronosporaceae</taxon>
        <taxon>Hyaloperonospora</taxon>
    </lineage>
</organism>
<dbReference type="InParanoid" id="M4BZ63"/>
<dbReference type="AlphaFoldDB" id="M4BZ63"/>
<evidence type="ECO:0000256" key="1">
    <source>
        <dbReference type="SAM" id="MobiDB-lite"/>
    </source>
</evidence>
<reference evidence="3" key="1">
    <citation type="journal article" date="2010" name="Science">
        <title>Signatures of adaptation to obligate biotrophy in the Hyaloperonospora arabidopsidis genome.</title>
        <authorList>
            <person name="Baxter L."/>
            <person name="Tripathy S."/>
            <person name="Ishaque N."/>
            <person name="Boot N."/>
            <person name="Cabral A."/>
            <person name="Kemen E."/>
            <person name="Thines M."/>
            <person name="Ah-Fong A."/>
            <person name="Anderson R."/>
            <person name="Badejoko W."/>
            <person name="Bittner-Eddy P."/>
            <person name="Boore J.L."/>
            <person name="Chibucos M.C."/>
            <person name="Coates M."/>
            <person name="Dehal P."/>
            <person name="Delehaunty K."/>
            <person name="Dong S."/>
            <person name="Downton P."/>
            <person name="Dumas B."/>
            <person name="Fabro G."/>
            <person name="Fronick C."/>
            <person name="Fuerstenberg S.I."/>
            <person name="Fulton L."/>
            <person name="Gaulin E."/>
            <person name="Govers F."/>
            <person name="Hughes L."/>
            <person name="Humphray S."/>
            <person name="Jiang R.H."/>
            <person name="Judelson H."/>
            <person name="Kamoun S."/>
            <person name="Kyung K."/>
            <person name="Meijer H."/>
            <person name="Minx P."/>
            <person name="Morris P."/>
            <person name="Nelson J."/>
            <person name="Phuntumart V."/>
            <person name="Qutob D."/>
            <person name="Rehmany A."/>
            <person name="Rougon-Cardoso A."/>
            <person name="Ryden P."/>
            <person name="Torto-Alalibo T."/>
            <person name="Studholme D."/>
            <person name="Wang Y."/>
            <person name="Win J."/>
            <person name="Wood J."/>
            <person name="Clifton S.W."/>
            <person name="Rogers J."/>
            <person name="Van den Ackerveken G."/>
            <person name="Jones J.D."/>
            <person name="McDowell J.M."/>
            <person name="Beynon J."/>
            <person name="Tyler B.M."/>
        </authorList>
    </citation>
    <scope>NUCLEOTIDE SEQUENCE [LARGE SCALE GENOMIC DNA]</scope>
    <source>
        <strain evidence="3">Emoy2</strain>
    </source>
</reference>
<evidence type="ECO:0000313" key="2">
    <source>
        <dbReference type="EnsemblProtists" id="HpaP811886"/>
    </source>
</evidence>
<dbReference type="EnsemblProtists" id="HpaT811886">
    <property type="protein sequence ID" value="HpaP811886"/>
    <property type="gene ID" value="HpaG811886"/>
</dbReference>
<dbReference type="HOGENOM" id="CLU_2445468_0_0_1"/>
<accession>M4BZ63</accession>
<dbReference type="Proteomes" id="UP000011713">
    <property type="component" value="Unassembled WGS sequence"/>
</dbReference>
<name>M4BZ63_HYAAE</name>
<evidence type="ECO:0000313" key="3">
    <source>
        <dbReference type="Proteomes" id="UP000011713"/>
    </source>
</evidence>
<sequence length="90" mass="9668">MSSTVYMASPGSQAATAIITGSDYGDANREALTAGLRGSEQRRRGRHQIIKVKKVTCGFELRGKNSQTASSGETVKVKEDIDEEDDEDGC</sequence>
<feature type="region of interest" description="Disordered" evidence="1">
    <location>
        <begin position="64"/>
        <end position="90"/>
    </location>
</feature>
<keyword evidence="3" id="KW-1185">Reference proteome</keyword>
<feature type="compositionally biased region" description="Polar residues" evidence="1">
    <location>
        <begin position="64"/>
        <end position="73"/>
    </location>
</feature>